<dbReference type="InterPro" id="IPR036097">
    <property type="entry name" value="HisK_dim/P_sf"/>
</dbReference>
<evidence type="ECO:0000256" key="2">
    <source>
        <dbReference type="ARBA" id="ARBA00004370"/>
    </source>
</evidence>
<keyword evidence="9" id="KW-1133">Transmembrane helix</keyword>
<proteinExistence type="predicted"/>
<dbReference type="InterPro" id="IPR035965">
    <property type="entry name" value="PAS-like_dom_sf"/>
</dbReference>
<dbReference type="Gene3D" id="3.30.565.10">
    <property type="entry name" value="Histidine kinase-like ATPase, C-terminal domain"/>
    <property type="match status" value="1"/>
</dbReference>
<dbReference type="Pfam" id="PF02518">
    <property type="entry name" value="HATPase_c"/>
    <property type="match status" value="1"/>
</dbReference>
<dbReference type="PANTHER" id="PTHR42878">
    <property type="entry name" value="TWO-COMPONENT HISTIDINE KINASE"/>
    <property type="match status" value="1"/>
</dbReference>
<dbReference type="AlphaFoldDB" id="A0AAW4L4X2"/>
<evidence type="ECO:0000259" key="10">
    <source>
        <dbReference type="PROSITE" id="PS50109"/>
    </source>
</evidence>
<evidence type="ECO:0000256" key="7">
    <source>
        <dbReference type="ARBA" id="ARBA00023136"/>
    </source>
</evidence>
<dbReference type="RefSeq" id="WP_214171635.1">
    <property type="nucleotide sequence ID" value="NZ_JAHCVJ010000004.1"/>
</dbReference>
<keyword evidence="6" id="KW-0418">Kinase</keyword>
<dbReference type="Pfam" id="PF13426">
    <property type="entry name" value="PAS_9"/>
    <property type="match status" value="1"/>
</dbReference>
<organism evidence="13 14">
    <name type="scientific">Geoanaerobacter pelophilus</name>
    <dbReference type="NCBI Taxonomy" id="60036"/>
    <lineage>
        <taxon>Bacteria</taxon>
        <taxon>Pseudomonadati</taxon>
        <taxon>Thermodesulfobacteriota</taxon>
        <taxon>Desulfuromonadia</taxon>
        <taxon>Geobacterales</taxon>
        <taxon>Geobacteraceae</taxon>
        <taxon>Geoanaerobacter</taxon>
    </lineage>
</organism>
<feature type="coiled-coil region" evidence="8">
    <location>
        <begin position="359"/>
        <end position="414"/>
    </location>
</feature>
<dbReference type="FunFam" id="3.30.565.10:FF:000006">
    <property type="entry name" value="Sensor histidine kinase WalK"/>
    <property type="match status" value="1"/>
</dbReference>
<evidence type="ECO:0000256" key="5">
    <source>
        <dbReference type="ARBA" id="ARBA00022679"/>
    </source>
</evidence>
<dbReference type="InterPro" id="IPR000700">
    <property type="entry name" value="PAS-assoc_C"/>
</dbReference>
<keyword evidence="8" id="KW-0175">Coiled coil</keyword>
<comment type="caution">
    <text evidence="13">The sequence shown here is derived from an EMBL/GenBank/DDBJ whole genome shotgun (WGS) entry which is preliminary data.</text>
</comment>
<evidence type="ECO:0000259" key="11">
    <source>
        <dbReference type="PROSITE" id="PS50113"/>
    </source>
</evidence>
<dbReference type="Pfam" id="PF00672">
    <property type="entry name" value="HAMP"/>
    <property type="match status" value="1"/>
</dbReference>
<keyword evidence="14" id="KW-1185">Reference proteome</keyword>
<evidence type="ECO:0000313" key="13">
    <source>
        <dbReference type="EMBL" id="MBT0664860.1"/>
    </source>
</evidence>
<evidence type="ECO:0000256" key="3">
    <source>
        <dbReference type="ARBA" id="ARBA00012438"/>
    </source>
</evidence>
<comment type="subcellular location">
    <subcellularLocation>
        <location evidence="2">Membrane</location>
    </subcellularLocation>
</comment>
<dbReference type="InterPro" id="IPR004358">
    <property type="entry name" value="Sig_transdc_His_kin-like_C"/>
</dbReference>
<comment type="catalytic activity">
    <reaction evidence="1">
        <text>ATP + protein L-histidine = ADP + protein N-phospho-L-histidine.</text>
        <dbReference type="EC" id="2.7.13.3"/>
    </reaction>
</comment>
<keyword evidence="5" id="KW-0808">Transferase</keyword>
<keyword evidence="9" id="KW-0812">Transmembrane</keyword>
<dbReference type="InterPro" id="IPR005467">
    <property type="entry name" value="His_kinase_dom"/>
</dbReference>
<gene>
    <name evidence="13" type="ORF">KI809_11165</name>
</gene>
<dbReference type="EC" id="2.7.13.3" evidence="3"/>
<dbReference type="PROSITE" id="PS50885">
    <property type="entry name" value="HAMP"/>
    <property type="match status" value="1"/>
</dbReference>
<dbReference type="GO" id="GO:0000155">
    <property type="term" value="F:phosphorelay sensor kinase activity"/>
    <property type="evidence" value="ECO:0007669"/>
    <property type="project" value="InterPro"/>
</dbReference>
<dbReference type="InterPro" id="IPR000014">
    <property type="entry name" value="PAS"/>
</dbReference>
<keyword evidence="4" id="KW-0597">Phosphoprotein</keyword>
<dbReference type="NCBIfam" id="TIGR00229">
    <property type="entry name" value="sensory_box"/>
    <property type="match status" value="1"/>
</dbReference>
<dbReference type="CDD" id="cd00082">
    <property type="entry name" value="HisKA"/>
    <property type="match status" value="1"/>
</dbReference>
<accession>A0AAW4L4X2</accession>
<dbReference type="SUPFAM" id="SSF158472">
    <property type="entry name" value="HAMP domain-like"/>
    <property type="match status" value="1"/>
</dbReference>
<evidence type="ECO:0000259" key="12">
    <source>
        <dbReference type="PROSITE" id="PS50885"/>
    </source>
</evidence>
<dbReference type="PROSITE" id="PS50113">
    <property type="entry name" value="PAC"/>
    <property type="match status" value="1"/>
</dbReference>
<evidence type="ECO:0000256" key="6">
    <source>
        <dbReference type="ARBA" id="ARBA00022777"/>
    </source>
</evidence>
<dbReference type="SUPFAM" id="SSF47384">
    <property type="entry name" value="Homodimeric domain of signal transducing histidine kinase"/>
    <property type="match status" value="1"/>
</dbReference>
<feature type="transmembrane region" description="Helical" evidence="9">
    <location>
        <begin position="171"/>
        <end position="196"/>
    </location>
</feature>
<sequence length="630" mass="69571">MTALNKKFSAETIRHKFFSTIALVLTIGTMVLCATIAIHESIAQNDLLIKKGKGLAQYVAKISQDPLIMKDDIQLDSIVNEAKYDDDILYTIIVDGQGEITTSQFSSINYNSSIITKIKSEFRGLNELPEIIKYINDYRSTIEISSPIVTGNETIGKVVVCVSKQNIVKNILSTMTFIVALNILIALVLAAILFMVSQRIIFAPISELADASRRLAKGDLATRLTITTVGEMQELVATFNQMAEDIQKTTVSKNYVNNIIKSMTEALLILSPTYVVQDVNDASYRLLGYEYGTLAGIEAGAFFEEELLAPITSGTQGRIGAETVCTRKDGTTLPIFLSASAMLNEAGTIEGIVCNALDISKMKQVYQELEDTNKTLKQEVAQRKQAQEEAAWLNDDLERQKIALEAANRELESFCYSVSHDLRAPLRHINGFTTILSEDYRDGLDDMGKDCLDRICAASKNMGTLIDDLLRFSRVSRAELQVVAVDLSKAAQQIARMFTESEPNCPTRIEIEEGLTATGDSSLLDMVLQNLIGNAWKYSARNPNAVISVGRCTIDNEQVFFVRDNGVGFDMKYQDKLFQVFERLHGEDFEGTGIGLATVHRIIERHGGRIWADGVVGKGATFFFTLGGSN</sequence>
<feature type="domain" description="Histidine kinase" evidence="10">
    <location>
        <begin position="417"/>
        <end position="630"/>
    </location>
</feature>
<reference evidence="13 14" key="1">
    <citation type="submission" date="2021-05" db="EMBL/GenBank/DDBJ databases">
        <title>The draft genome of Geobacter pelophilus DSM 12255.</title>
        <authorList>
            <person name="Xu Z."/>
            <person name="Masuda Y."/>
            <person name="Itoh H."/>
            <person name="Senoo K."/>
        </authorList>
    </citation>
    <scope>NUCLEOTIDE SEQUENCE [LARGE SCALE GENOMIC DNA]</scope>
    <source>
        <strain evidence="13 14">DSM 12255</strain>
    </source>
</reference>
<evidence type="ECO:0000256" key="1">
    <source>
        <dbReference type="ARBA" id="ARBA00000085"/>
    </source>
</evidence>
<keyword evidence="7 9" id="KW-0472">Membrane</keyword>
<dbReference type="GO" id="GO:0007234">
    <property type="term" value="P:osmosensory signaling via phosphorelay pathway"/>
    <property type="evidence" value="ECO:0007669"/>
    <property type="project" value="TreeGrafter"/>
</dbReference>
<dbReference type="GO" id="GO:0016020">
    <property type="term" value="C:membrane"/>
    <property type="evidence" value="ECO:0007669"/>
    <property type="project" value="UniProtKB-SubCell"/>
</dbReference>
<evidence type="ECO:0000256" key="9">
    <source>
        <dbReference type="SAM" id="Phobius"/>
    </source>
</evidence>
<dbReference type="SUPFAM" id="SSF55785">
    <property type="entry name" value="PYP-like sensor domain (PAS domain)"/>
    <property type="match status" value="1"/>
</dbReference>
<dbReference type="Gene3D" id="3.30.450.20">
    <property type="entry name" value="PAS domain"/>
    <property type="match status" value="1"/>
</dbReference>
<dbReference type="InterPro" id="IPR003594">
    <property type="entry name" value="HATPase_dom"/>
</dbReference>
<dbReference type="SUPFAM" id="SSF55874">
    <property type="entry name" value="ATPase domain of HSP90 chaperone/DNA topoisomerase II/histidine kinase"/>
    <property type="match status" value="1"/>
</dbReference>
<dbReference type="EMBL" id="JAHCVJ010000004">
    <property type="protein sequence ID" value="MBT0664860.1"/>
    <property type="molecule type" value="Genomic_DNA"/>
</dbReference>
<evidence type="ECO:0000256" key="8">
    <source>
        <dbReference type="SAM" id="Coils"/>
    </source>
</evidence>
<dbReference type="GO" id="GO:0030295">
    <property type="term" value="F:protein kinase activator activity"/>
    <property type="evidence" value="ECO:0007669"/>
    <property type="project" value="TreeGrafter"/>
</dbReference>
<name>A0AAW4L4X2_9BACT</name>
<dbReference type="GO" id="GO:0000156">
    <property type="term" value="F:phosphorelay response regulator activity"/>
    <property type="evidence" value="ECO:0007669"/>
    <property type="project" value="TreeGrafter"/>
</dbReference>
<dbReference type="SMART" id="SM00387">
    <property type="entry name" value="HATPase_c"/>
    <property type="match status" value="1"/>
</dbReference>
<dbReference type="PROSITE" id="PS50109">
    <property type="entry name" value="HIS_KIN"/>
    <property type="match status" value="1"/>
</dbReference>
<dbReference type="SMART" id="SM00304">
    <property type="entry name" value="HAMP"/>
    <property type="match status" value="1"/>
</dbReference>
<dbReference type="InterPro" id="IPR003660">
    <property type="entry name" value="HAMP_dom"/>
</dbReference>
<dbReference type="PRINTS" id="PR00344">
    <property type="entry name" value="BCTRLSENSOR"/>
</dbReference>
<dbReference type="Proteomes" id="UP000811899">
    <property type="component" value="Unassembled WGS sequence"/>
</dbReference>
<dbReference type="InterPro" id="IPR050351">
    <property type="entry name" value="BphY/WalK/GraS-like"/>
</dbReference>
<feature type="domain" description="HAMP" evidence="12">
    <location>
        <begin position="199"/>
        <end position="251"/>
    </location>
</feature>
<evidence type="ECO:0000256" key="4">
    <source>
        <dbReference type="ARBA" id="ARBA00022553"/>
    </source>
</evidence>
<dbReference type="Gene3D" id="6.10.340.10">
    <property type="match status" value="1"/>
</dbReference>
<dbReference type="CDD" id="cd06225">
    <property type="entry name" value="HAMP"/>
    <property type="match status" value="1"/>
</dbReference>
<dbReference type="Gene3D" id="1.10.287.130">
    <property type="match status" value="1"/>
</dbReference>
<dbReference type="Pfam" id="PF00512">
    <property type="entry name" value="HisKA"/>
    <property type="match status" value="1"/>
</dbReference>
<feature type="domain" description="PAC" evidence="11">
    <location>
        <begin position="319"/>
        <end position="371"/>
    </location>
</feature>
<dbReference type="InterPro" id="IPR036890">
    <property type="entry name" value="HATPase_C_sf"/>
</dbReference>
<dbReference type="FunFam" id="1.10.287.130:FF:000070">
    <property type="entry name" value="Histidine kinase sensor protein"/>
    <property type="match status" value="1"/>
</dbReference>
<evidence type="ECO:0000313" key="14">
    <source>
        <dbReference type="Proteomes" id="UP000811899"/>
    </source>
</evidence>
<dbReference type="SMART" id="SM00388">
    <property type="entry name" value="HisKA"/>
    <property type="match status" value="1"/>
</dbReference>
<dbReference type="CDD" id="cd00130">
    <property type="entry name" value="PAS"/>
    <property type="match status" value="1"/>
</dbReference>
<dbReference type="InterPro" id="IPR003661">
    <property type="entry name" value="HisK_dim/P_dom"/>
</dbReference>
<dbReference type="PANTHER" id="PTHR42878:SF15">
    <property type="entry name" value="BACTERIOPHYTOCHROME"/>
    <property type="match status" value="1"/>
</dbReference>
<protein>
    <recommendedName>
        <fullName evidence="3">histidine kinase</fullName>
        <ecNumber evidence="3">2.7.13.3</ecNumber>
    </recommendedName>
</protein>